<dbReference type="EC" id="3.1.3.48" evidence="2"/>
<dbReference type="InterPro" id="IPR050438">
    <property type="entry name" value="LMW_PTPase"/>
</dbReference>
<protein>
    <recommendedName>
        <fullName evidence="2">protein-tyrosine-phosphatase</fullName>
        <ecNumber evidence="2">3.1.3.48</ecNumber>
    </recommendedName>
</protein>
<feature type="active site" description="Nucleophile" evidence="5">
    <location>
        <position position="33"/>
    </location>
</feature>
<reference evidence="9" key="1">
    <citation type="submission" date="2016-10" db="EMBL/GenBank/DDBJ databases">
        <authorList>
            <person name="Varghese N."/>
            <person name="Submissions S."/>
        </authorList>
    </citation>
    <scope>NUCLEOTIDE SEQUENCE [LARGE SCALE GENOMIC DNA]</scope>
    <source>
        <strain evidence="9">DSM 22127</strain>
    </source>
</reference>
<feature type="active site" description="Proton donor" evidence="5">
    <location>
        <position position="149"/>
    </location>
</feature>
<dbReference type="SMART" id="SM00226">
    <property type="entry name" value="LMWPc"/>
    <property type="match status" value="1"/>
</dbReference>
<evidence type="ECO:0000256" key="3">
    <source>
        <dbReference type="ARBA" id="ARBA00022801"/>
    </source>
</evidence>
<proteinExistence type="inferred from homology"/>
<feature type="compositionally biased region" description="Polar residues" evidence="6">
    <location>
        <begin position="1"/>
        <end position="13"/>
    </location>
</feature>
<keyword evidence="3" id="KW-0378">Hydrolase</keyword>
<evidence type="ECO:0000256" key="5">
    <source>
        <dbReference type="PIRSR" id="PIRSR617867-1"/>
    </source>
</evidence>
<dbReference type="InterPro" id="IPR036196">
    <property type="entry name" value="Ptyr_pPase_sf"/>
</dbReference>
<comment type="similarity">
    <text evidence="1">Belongs to the low molecular weight phosphotyrosine protein phosphatase family.</text>
</comment>
<dbReference type="PANTHER" id="PTHR11717">
    <property type="entry name" value="LOW MOLECULAR WEIGHT PROTEIN TYROSINE PHOSPHATASE"/>
    <property type="match status" value="1"/>
</dbReference>
<evidence type="ECO:0000313" key="9">
    <source>
        <dbReference type="Proteomes" id="UP000198859"/>
    </source>
</evidence>
<dbReference type="InterPro" id="IPR017867">
    <property type="entry name" value="Tyr_phospatase_low_mol_wt"/>
</dbReference>
<dbReference type="SUPFAM" id="SSF52788">
    <property type="entry name" value="Phosphotyrosine protein phosphatases I"/>
    <property type="match status" value="1"/>
</dbReference>
<feature type="region of interest" description="Disordered" evidence="6">
    <location>
        <begin position="1"/>
        <end position="21"/>
    </location>
</feature>
<dbReference type="Proteomes" id="UP000198859">
    <property type="component" value="Chromosome I"/>
</dbReference>
<dbReference type="CDD" id="cd16343">
    <property type="entry name" value="LMWPTP"/>
    <property type="match status" value="1"/>
</dbReference>
<keyword evidence="9" id="KW-1185">Reference proteome</keyword>
<evidence type="ECO:0000256" key="6">
    <source>
        <dbReference type="SAM" id="MobiDB-lite"/>
    </source>
</evidence>
<dbReference type="InterPro" id="IPR023485">
    <property type="entry name" value="Ptyr_pPase"/>
</dbReference>
<dbReference type="AlphaFoldDB" id="A0A1H1WCN0"/>
<gene>
    <name evidence="8" type="ORF">SAMN04488570_3102</name>
</gene>
<feature type="active site" evidence="5">
    <location>
        <position position="39"/>
    </location>
</feature>
<evidence type="ECO:0000256" key="1">
    <source>
        <dbReference type="ARBA" id="ARBA00011063"/>
    </source>
</evidence>
<dbReference type="RefSeq" id="WP_231916905.1">
    <property type="nucleotide sequence ID" value="NZ_LT629757.1"/>
</dbReference>
<organism evidence="8 9">
    <name type="scientific">Nocardioides scoriae</name>
    <dbReference type="NCBI Taxonomy" id="642780"/>
    <lineage>
        <taxon>Bacteria</taxon>
        <taxon>Bacillati</taxon>
        <taxon>Actinomycetota</taxon>
        <taxon>Actinomycetes</taxon>
        <taxon>Propionibacteriales</taxon>
        <taxon>Nocardioidaceae</taxon>
        <taxon>Nocardioides</taxon>
    </lineage>
</organism>
<evidence type="ECO:0000313" key="8">
    <source>
        <dbReference type="EMBL" id="SDS94451.1"/>
    </source>
</evidence>
<evidence type="ECO:0000259" key="7">
    <source>
        <dbReference type="SMART" id="SM00226"/>
    </source>
</evidence>
<dbReference type="Gene3D" id="3.40.50.2300">
    <property type="match status" value="1"/>
</dbReference>
<dbReference type="Pfam" id="PF01451">
    <property type="entry name" value="LMWPc"/>
    <property type="match status" value="1"/>
</dbReference>
<keyword evidence="4" id="KW-0904">Protein phosphatase</keyword>
<dbReference type="GO" id="GO:0004725">
    <property type="term" value="F:protein tyrosine phosphatase activity"/>
    <property type="evidence" value="ECO:0007669"/>
    <property type="project" value="UniProtKB-EC"/>
</dbReference>
<dbReference type="EMBL" id="LT629757">
    <property type="protein sequence ID" value="SDS94451.1"/>
    <property type="molecule type" value="Genomic_DNA"/>
</dbReference>
<evidence type="ECO:0000256" key="2">
    <source>
        <dbReference type="ARBA" id="ARBA00013064"/>
    </source>
</evidence>
<sequence>MSASEAGSPSGSTAGPPRLPAPRGAPYRISFVCLGNICRSPMADVVMTRLVDDAGLAGRVAVRSSGTGGWHVGEPMDPRAAAELAAEDYDPSAHRAQQFDASWLEDDLVLAMDAANLDAVSDGRGASERVRLLRSFDPLAKTGDLDVPDPYYGGPDGFTDVLRMVERSCARLLAGLEALDLPDR</sequence>
<feature type="domain" description="Phosphotyrosine protein phosphatase I" evidence="7">
    <location>
        <begin position="27"/>
        <end position="175"/>
    </location>
</feature>
<name>A0A1H1WCN0_9ACTN</name>
<dbReference type="PANTHER" id="PTHR11717:SF7">
    <property type="entry name" value="LOW MOLECULAR WEIGHT PHOSPHOTYROSINE PROTEIN PHOSPHATASE"/>
    <property type="match status" value="1"/>
</dbReference>
<dbReference type="STRING" id="642780.SAMN04488570_3102"/>
<evidence type="ECO:0000256" key="4">
    <source>
        <dbReference type="ARBA" id="ARBA00022912"/>
    </source>
</evidence>
<dbReference type="PRINTS" id="PR00719">
    <property type="entry name" value="LMWPTPASE"/>
</dbReference>
<accession>A0A1H1WCN0</accession>